<dbReference type="Gene3D" id="2.40.100.10">
    <property type="entry name" value="Cyclophilin-like"/>
    <property type="match status" value="1"/>
</dbReference>
<accession>A0ABN7PDS2</accession>
<organism evidence="2 3">
    <name type="scientific">Timema podura</name>
    <name type="common">Walking stick</name>
    <dbReference type="NCBI Taxonomy" id="61482"/>
    <lineage>
        <taxon>Eukaryota</taxon>
        <taxon>Metazoa</taxon>
        <taxon>Ecdysozoa</taxon>
        <taxon>Arthropoda</taxon>
        <taxon>Hexapoda</taxon>
        <taxon>Insecta</taxon>
        <taxon>Pterygota</taxon>
        <taxon>Neoptera</taxon>
        <taxon>Polyneoptera</taxon>
        <taxon>Phasmatodea</taxon>
        <taxon>Timematodea</taxon>
        <taxon>Timematoidea</taxon>
        <taxon>Timematidae</taxon>
        <taxon>Timema</taxon>
    </lineage>
</organism>
<dbReference type="SUPFAM" id="SSF50891">
    <property type="entry name" value="Cyclophilin-like"/>
    <property type="match status" value="1"/>
</dbReference>
<evidence type="ECO:0000313" key="3">
    <source>
        <dbReference type="Proteomes" id="UP001153148"/>
    </source>
</evidence>
<dbReference type="EMBL" id="CAJPIN010027572">
    <property type="protein sequence ID" value="CAG2063593.1"/>
    <property type="molecule type" value="Genomic_DNA"/>
</dbReference>
<comment type="caution">
    <text evidence="2">The sequence shown here is derived from an EMBL/GenBank/DDBJ whole genome shotgun (WGS) entry which is preliminary data.</text>
</comment>
<evidence type="ECO:0000259" key="1">
    <source>
        <dbReference type="PROSITE" id="PS50072"/>
    </source>
</evidence>
<sequence length="235" mass="27529">KVCSHLHEGRVENYFRKTTLSTPYRDSNLDLPIIGSLVYCESKSTVCLTMRPTMQKVCSRLPHLFTKPNIRGMLEVDWREYLTKERRRVCYFTGDSTLHKEQKRRSNRRLWALRSPVAVFYNDKLIGSDVELLKILQRKYYFSTPEMDSFFEHRITTDYKNYIAKLGRTCVYLKISIEGGLQGVLKFQLYSDLLPDTCQHFKDLCTGDKEGSYTKSYKHTQIHRVCKLGWIQGGG</sequence>
<evidence type="ECO:0000313" key="2">
    <source>
        <dbReference type="EMBL" id="CAG2063593.1"/>
    </source>
</evidence>
<proteinExistence type="predicted"/>
<dbReference type="Proteomes" id="UP001153148">
    <property type="component" value="Unassembled WGS sequence"/>
</dbReference>
<dbReference type="InterPro" id="IPR029000">
    <property type="entry name" value="Cyclophilin-like_dom_sf"/>
</dbReference>
<name>A0ABN7PDS2_TIMPD</name>
<protein>
    <recommendedName>
        <fullName evidence="1">PPIase cyclophilin-type domain-containing protein</fullName>
    </recommendedName>
</protein>
<feature type="domain" description="PPIase cyclophilin-type" evidence="1">
    <location>
        <begin position="172"/>
        <end position="235"/>
    </location>
</feature>
<dbReference type="PROSITE" id="PS50072">
    <property type="entry name" value="CSA_PPIASE_2"/>
    <property type="match status" value="1"/>
</dbReference>
<dbReference type="Pfam" id="PF00160">
    <property type="entry name" value="Pro_isomerase"/>
    <property type="match status" value="1"/>
</dbReference>
<feature type="non-terminal residue" evidence="2">
    <location>
        <position position="1"/>
    </location>
</feature>
<reference evidence="2" key="1">
    <citation type="submission" date="2021-03" db="EMBL/GenBank/DDBJ databases">
        <authorList>
            <person name="Tran Van P."/>
        </authorList>
    </citation>
    <scope>NUCLEOTIDE SEQUENCE</scope>
</reference>
<dbReference type="InterPro" id="IPR002130">
    <property type="entry name" value="Cyclophilin-type_PPIase_dom"/>
</dbReference>
<keyword evidence="3" id="KW-1185">Reference proteome</keyword>
<gene>
    <name evidence="2" type="ORF">TPAB3V08_LOCUS10540</name>
</gene>
<feature type="non-terminal residue" evidence="2">
    <location>
        <position position="235"/>
    </location>
</feature>